<protein>
    <submittedName>
        <fullName evidence="1">Uncharacterized protein</fullName>
    </submittedName>
</protein>
<keyword evidence="2" id="KW-1185">Reference proteome</keyword>
<name>A0A4Y2F6K2_ARAVE</name>
<evidence type="ECO:0000313" key="2">
    <source>
        <dbReference type="Proteomes" id="UP000499080"/>
    </source>
</evidence>
<feature type="non-terminal residue" evidence="1">
    <location>
        <position position="37"/>
    </location>
</feature>
<organism evidence="1 2">
    <name type="scientific">Araneus ventricosus</name>
    <name type="common">Orbweaver spider</name>
    <name type="synonym">Epeira ventricosa</name>
    <dbReference type="NCBI Taxonomy" id="182803"/>
    <lineage>
        <taxon>Eukaryota</taxon>
        <taxon>Metazoa</taxon>
        <taxon>Ecdysozoa</taxon>
        <taxon>Arthropoda</taxon>
        <taxon>Chelicerata</taxon>
        <taxon>Arachnida</taxon>
        <taxon>Araneae</taxon>
        <taxon>Araneomorphae</taxon>
        <taxon>Entelegynae</taxon>
        <taxon>Araneoidea</taxon>
        <taxon>Araneidae</taxon>
        <taxon>Araneus</taxon>
    </lineage>
</organism>
<sequence length="37" mass="4129">MTMPPHSAVVSWQLVAQFKRDVSDHPTYSPDLSPDST</sequence>
<evidence type="ECO:0000313" key="1">
    <source>
        <dbReference type="EMBL" id="GBM36218.1"/>
    </source>
</evidence>
<proteinExistence type="predicted"/>
<gene>
    <name evidence="1" type="ORF">AVEN_160960_1</name>
</gene>
<dbReference type="EMBL" id="BGPR01249112">
    <property type="protein sequence ID" value="GBM36218.1"/>
    <property type="molecule type" value="Genomic_DNA"/>
</dbReference>
<reference evidence="1 2" key="1">
    <citation type="journal article" date="2019" name="Sci. Rep.">
        <title>Orb-weaving spider Araneus ventricosus genome elucidates the spidroin gene catalogue.</title>
        <authorList>
            <person name="Kono N."/>
            <person name="Nakamura H."/>
            <person name="Ohtoshi R."/>
            <person name="Moran D.A.P."/>
            <person name="Shinohara A."/>
            <person name="Yoshida Y."/>
            <person name="Fujiwara M."/>
            <person name="Mori M."/>
            <person name="Tomita M."/>
            <person name="Arakawa K."/>
        </authorList>
    </citation>
    <scope>NUCLEOTIDE SEQUENCE [LARGE SCALE GENOMIC DNA]</scope>
</reference>
<dbReference type="Proteomes" id="UP000499080">
    <property type="component" value="Unassembled WGS sequence"/>
</dbReference>
<accession>A0A4Y2F6K2</accession>
<dbReference type="AlphaFoldDB" id="A0A4Y2F6K2"/>
<comment type="caution">
    <text evidence="1">The sequence shown here is derived from an EMBL/GenBank/DDBJ whole genome shotgun (WGS) entry which is preliminary data.</text>
</comment>